<proteinExistence type="predicted"/>
<dbReference type="GO" id="GO:0005737">
    <property type="term" value="C:cytoplasm"/>
    <property type="evidence" value="ECO:0007669"/>
    <property type="project" value="TreeGrafter"/>
</dbReference>
<dbReference type="GO" id="GO:0004022">
    <property type="term" value="F:alcohol dehydrogenase (NAD+) activity"/>
    <property type="evidence" value="ECO:0007669"/>
    <property type="project" value="TreeGrafter"/>
</dbReference>
<dbReference type="Pfam" id="PF08240">
    <property type="entry name" value="ADH_N"/>
    <property type="match status" value="1"/>
</dbReference>
<evidence type="ECO:0000256" key="1">
    <source>
        <dbReference type="ARBA" id="ARBA00001947"/>
    </source>
</evidence>
<protein>
    <submittedName>
        <fullName evidence="7">Chaperonin 10-like protein</fullName>
    </submittedName>
</protein>
<dbReference type="InterPro" id="IPR013154">
    <property type="entry name" value="ADH-like_N"/>
</dbReference>
<organism evidence="7">
    <name type="scientific">Aspergillus arachidicola</name>
    <dbReference type="NCBI Taxonomy" id="656916"/>
    <lineage>
        <taxon>Eukaryota</taxon>
        <taxon>Fungi</taxon>
        <taxon>Dikarya</taxon>
        <taxon>Ascomycota</taxon>
        <taxon>Pezizomycotina</taxon>
        <taxon>Eurotiomycetes</taxon>
        <taxon>Eurotiomycetidae</taxon>
        <taxon>Eurotiales</taxon>
        <taxon>Aspergillaceae</taxon>
        <taxon>Aspergillus</taxon>
        <taxon>Aspergillus subgen. Circumdati</taxon>
    </lineage>
</organism>
<keyword evidence="5" id="KW-0520">NAD</keyword>
<dbReference type="SUPFAM" id="SSF50129">
    <property type="entry name" value="GroES-like"/>
    <property type="match status" value="1"/>
</dbReference>
<dbReference type="EMBL" id="ML737146">
    <property type="protein sequence ID" value="KAE8340745.1"/>
    <property type="molecule type" value="Genomic_DNA"/>
</dbReference>
<dbReference type="AlphaFoldDB" id="A0A5N6Y5L0"/>
<evidence type="ECO:0000313" key="7">
    <source>
        <dbReference type="EMBL" id="KAE8340745.1"/>
    </source>
</evidence>
<dbReference type="PANTHER" id="PTHR42940:SF3">
    <property type="entry name" value="ALCOHOL DEHYDROGENASE 1-RELATED"/>
    <property type="match status" value="1"/>
</dbReference>
<gene>
    <name evidence="7" type="ORF">BDV24DRAFT_164222</name>
</gene>
<keyword evidence="4" id="KW-0560">Oxidoreductase</keyword>
<dbReference type="OrthoDB" id="1879366at2759"/>
<reference evidence="7" key="1">
    <citation type="submission" date="2019-04" db="EMBL/GenBank/DDBJ databases">
        <title>Friends and foes A comparative genomics study of 23 Aspergillus species from section Flavi.</title>
        <authorList>
            <consortium name="DOE Joint Genome Institute"/>
            <person name="Kjaerbolling I."/>
            <person name="Vesth T."/>
            <person name="Frisvad J.C."/>
            <person name="Nybo J.L."/>
            <person name="Theobald S."/>
            <person name="Kildgaard S."/>
            <person name="Isbrandt T."/>
            <person name="Kuo A."/>
            <person name="Sato A."/>
            <person name="Lyhne E.K."/>
            <person name="Kogle M.E."/>
            <person name="Wiebenga A."/>
            <person name="Kun R.S."/>
            <person name="Lubbers R.J."/>
            <person name="Makela M.R."/>
            <person name="Barry K."/>
            <person name="Chovatia M."/>
            <person name="Clum A."/>
            <person name="Daum C."/>
            <person name="Haridas S."/>
            <person name="He G."/>
            <person name="LaButti K."/>
            <person name="Lipzen A."/>
            <person name="Mondo S."/>
            <person name="Riley R."/>
            <person name="Salamov A."/>
            <person name="Simmons B.A."/>
            <person name="Magnuson J.K."/>
            <person name="Henrissat B."/>
            <person name="Mortensen U.H."/>
            <person name="Larsen T.O."/>
            <person name="Devries R.P."/>
            <person name="Grigoriev I.V."/>
            <person name="Machida M."/>
            <person name="Baker S.E."/>
            <person name="Andersen M.R."/>
        </authorList>
    </citation>
    <scope>NUCLEOTIDE SEQUENCE</scope>
    <source>
        <strain evidence="7">CBS 117612</strain>
    </source>
</reference>
<evidence type="ECO:0000259" key="6">
    <source>
        <dbReference type="Pfam" id="PF08240"/>
    </source>
</evidence>
<dbReference type="PROSITE" id="PS00059">
    <property type="entry name" value="ADH_ZINC"/>
    <property type="match status" value="1"/>
</dbReference>
<dbReference type="InterPro" id="IPR002328">
    <property type="entry name" value="ADH_Zn_CS"/>
</dbReference>
<comment type="cofactor">
    <cofactor evidence="1">
        <name>Zn(2+)</name>
        <dbReference type="ChEBI" id="CHEBI:29105"/>
    </cofactor>
</comment>
<name>A0A5N6Y5L0_9EURO</name>
<accession>A0A5N6Y5L0</accession>
<evidence type="ECO:0000256" key="5">
    <source>
        <dbReference type="ARBA" id="ARBA00023027"/>
    </source>
</evidence>
<dbReference type="InterPro" id="IPR011032">
    <property type="entry name" value="GroES-like_sf"/>
</dbReference>
<dbReference type="PANTHER" id="PTHR42940">
    <property type="entry name" value="ALCOHOL DEHYDROGENASE 1-RELATED"/>
    <property type="match status" value="1"/>
</dbReference>
<evidence type="ECO:0000256" key="4">
    <source>
        <dbReference type="ARBA" id="ARBA00023002"/>
    </source>
</evidence>
<keyword evidence="3" id="KW-0862">Zinc</keyword>
<dbReference type="Gene3D" id="3.90.180.10">
    <property type="entry name" value="Medium-chain alcohol dehydrogenases, catalytic domain"/>
    <property type="match status" value="1"/>
</dbReference>
<evidence type="ECO:0000256" key="2">
    <source>
        <dbReference type="ARBA" id="ARBA00022723"/>
    </source>
</evidence>
<sequence length="120" mass="13199">MSVTSEVFRGSPKGKIAADKTTQTLQHNKVYNKTTHSGLCGTDEHFIHSGQVLGHEGIGVVRQLGRDITNVKVGQRVGFGYNHYVCGVCEKCLSGLDQYCEKKEYNSHDHNLSSFSKGVL</sequence>
<feature type="domain" description="Alcohol dehydrogenase-like N-terminal" evidence="6">
    <location>
        <begin position="30"/>
        <end position="103"/>
    </location>
</feature>
<evidence type="ECO:0000256" key="3">
    <source>
        <dbReference type="ARBA" id="ARBA00022833"/>
    </source>
</evidence>
<dbReference type="GO" id="GO:0008270">
    <property type="term" value="F:zinc ion binding"/>
    <property type="evidence" value="ECO:0007669"/>
    <property type="project" value="InterPro"/>
</dbReference>
<keyword evidence="2" id="KW-0479">Metal-binding</keyword>
<dbReference type="Proteomes" id="UP000325558">
    <property type="component" value="Unassembled WGS sequence"/>
</dbReference>